<evidence type="ECO:0000256" key="2">
    <source>
        <dbReference type="ARBA" id="ARBA00008654"/>
    </source>
</evidence>
<dbReference type="InterPro" id="IPR038492">
    <property type="entry name" value="GBBH-like_N_sf"/>
</dbReference>
<dbReference type="InterPro" id="IPR003819">
    <property type="entry name" value="TauD/TfdA-like"/>
</dbReference>
<dbReference type="GO" id="GO:0005739">
    <property type="term" value="C:mitochondrion"/>
    <property type="evidence" value="ECO:0007669"/>
    <property type="project" value="TreeGrafter"/>
</dbReference>
<evidence type="ECO:0000259" key="7">
    <source>
        <dbReference type="Pfam" id="PF02668"/>
    </source>
</evidence>
<evidence type="ECO:0000256" key="4">
    <source>
        <dbReference type="ARBA" id="ARBA00022964"/>
    </source>
</evidence>
<dbReference type="GO" id="GO:0016706">
    <property type="term" value="F:2-oxoglutarate-dependent dioxygenase activity"/>
    <property type="evidence" value="ECO:0007669"/>
    <property type="project" value="UniProtKB-ARBA"/>
</dbReference>
<comment type="similarity">
    <text evidence="2">Belongs to the gamma-BBH/TMLD family.</text>
</comment>
<keyword evidence="4" id="KW-0223">Dioxygenase</keyword>
<dbReference type="Pfam" id="PF02668">
    <property type="entry name" value="TauD"/>
    <property type="match status" value="1"/>
</dbReference>
<accession>A0A176ZYA6</accession>
<dbReference type="EMBL" id="KV441414">
    <property type="protein sequence ID" value="OAF54858.1"/>
    <property type="molecule type" value="Genomic_DNA"/>
</dbReference>
<name>A0A176ZYA6_9PEZI</name>
<sequence length="455" mass="51799">MSLLRNAVLGSPIRTAVRRRFARPAVHICPQQAYAPVQSRRSVSTTTQKQAIVLTGTQPASTYKAQGTAPLTGHQTTNGYRLWLRDACSCILCVDPSTRQKVFETPKIPANISYKSVTESKDGKSISVTWNNDIPGFGPEHTSTYEKKELERYDNNPVAVESLQANEADTYKIWNRDQVTEKIQFIDYDKSMEDDKTLFEVLEQLRLYGLVFIKNVPGENGPAAMGKRIGRLRDTFYGETWDVKSVPQAKNVAYTHQFLGFHMDLLYMADPPGFQLLHCIKNSCEGGESMFTDAFYAVNELQSSHPAETSVLAEFPVNYHYKNAGEHYRHSHPTIIYDTTAHATRAPRPLKYVNYSPPFQGPFNLANGTSDRTSLARLAKYHEMVGKFQEITEREENIYKYKMGEGEMVIFNNRRVLHARTAFDVREGERWLKGGYIDTDVVLSRHRVLREEFEG</sequence>
<dbReference type="CDD" id="cd00250">
    <property type="entry name" value="CAS_like"/>
    <property type="match status" value="1"/>
</dbReference>
<keyword evidence="5" id="KW-0560">Oxidoreductase</keyword>
<dbReference type="RefSeq" id="XP_024320161.1">
    <property type="nucleotide sequence ID" value="XM_024472205.1"/>
</dbReference>
<dbReference type="Proteomes" id="UP000077154">
    <property type="component" value="Unassembled WGS sequence"/>
</dbReference>
<dbReference type="Pfam" id="PF06155">
    <property type="entry name" value="GBBH-like_N"/>
    <property type="match status" value="1"/>
</dbReference>
<dbReference type="GO" id="GO:0046872">
    <property type="term" value="F:metal ion binding"/>
    <property type="evidence" value="ECO:0007669"/>
    <property type="project" value="UniProtKB-KW"/>
</dbReference>
<keyword evidence="6" id="KW-0408">Iron</keyword>
<dbReference type="InterPro" id="IPR042098">
    <property type="entry name" value="TauD-like_sf"/>
</dbReference>
<dbReference type="eggNOG" id="KOG3889">
    <property type="taxonomic scope" value="Eukaryota"/>
</dbReference>
<dbReference type="PANTHER" id="PTHR10696">
    <property type="entry name" value="GAMMA-BUTYROBETAINE HYDROXYLASE-RELATED"/>
    <property type="match status" value="1"/>
</dbReference>
<protein>
    <recommendedName>
        <fullName evidence="10">TauD/TfdA-like domain-containing protein</fullName>
    </recommendedName>
</protein>
<dbReference type="Gene3D" id="3.30.2020.30">
    <property type="match status" value="1"/>
</dbReference>
<dbReference type="PANTHER" id="PTHR10696:SF25">
    <property type="entry name" value="OXIDOREDUCTASE AIM17-RELATED"/>
    <property type="match status" value="1"/>
</dbReference>
<comment type="cofactor">
    <cofactor evidence="1">
        <name>Fe(2+)</name>
        <dbReference type="ChEBI" id="CHEBI:29033"/>
    </cofactor>
</comment>
<evidence type="ECO:0000256" key="5">
    <source>
        <dbReference type="ARBA" id="ARBA00023002"/>
    </source>
</evidence>
<evidence type="ECO:0000256" key="6">
    <source>
        <dbReference type="ARBA" id="ARBA00023004"/>
    </source>
</evidence>
<dbReference type="InterPro" id="IPR050411">
    <property type="entry name" value="AlphaKG_dependent_hydroxylases"/>
</dbReference>
<evidence type="ECO:0000259" key="8">
    <source>
        <dbReference type="Pfam" id="PF06155"/>
    </source>
</evidence>
<dbReference type="InterPro" id="IPR010376">
    <property type="entry name" value="GBBH-like_N"/>
</dbReference>
<evidence type="ECO:0000313" key="9">
    <source>
        <dbReference type="EMBL" id="OAF54858.1"/>
    </source>
</evidence>
<dbReference type="AlphaFoldDB" id="A0A176ZYA6"/>
<gene>
    <name evidence="9" type="ORF">VC83_08659</name>
</gene>
<dbReference type="VEuPathDB" id="FungiDB:GMDG_05200"/>
<evidence type="ECO:0008006" key="10">
    <source>
        <dbReference type="Google" id="ProtNLM"/>
    </source>
</evidence>
<dbReference type="GO" id="GO:0045329">
    <property type="term" value="P:carnitine biosynthetic process"/>
    <property type="evidence" value="ECO:0007669"/>
    <property type="project" value="TreeGrafter"/>
</dbReference>
<organism evidence="9">
    <name type="scientific">Pseudogymnoascus destructans</name>
    <dbReference type="NCBI Taxonomy" id="655981"/>
    <lineage>
        <taxon>Eukaryota</taxon>
        <taxon>Fungi</taxon>
        <taxon>Dikarya</taxon>
        <taxon>Ascomycota</taxon>
        <taxon>Pezizomycotina</taxon>
        <taxon>Leotiomycetes</taxon>
        <taxon>Thelebolales</taxon>
        <taxon>Thelebolaceae</taxon>
        <taxon>Pseudogymnoascus</taxon>
    </lineage>
</organism>
<feature type="domain" description="Gamma-butyrobetaine hydroxylase-like N-terminal" evidence="8">
    <location>
        <begin position="82"/>
        <end position="133"/>
    </location>
</feature>
<proteinExistence type="inferred from homology"/>
<evidence type="ECO:0000256" key="3">
    <source>
        <dbReference type="ARBA" id="ARBA00022723"/>
    </source>
</evidence>
<dbReference type="SUPFAM" id="SSF51197">
    <property type="entry name" value="Clavaminate synthase-like"/>
    <property type="match status" value="1"/>
</dbReference>
<dbReference type="GeneID" id="36291699"/>
<feature type="domain" description="TauD/TfdA-like" evidence="7">
    <location>
        <begin position="186"/>
        <end position="436"/>
    </location>
</feature>
<keyword evidence="3" id="KW-0479">Metal-binding</keyword>
<evidence type="ECO:0000256" key="1">
    <source>
        <dbReference type="ARBA" id="ARBA00001954"/>
    </source>
</evidence>
<dbReference type="OrthoDB" id="406634at2759"/>
<dbReference type="Gene3D" id="3.60.130.10">
    <property type="entry name" value="Clavaminate synthase-like"/>
    <property type="match status" value="1"/>
</dbReference>
<reference evidence="9" key="1">
    <citation type="submission" date="2016-03" db="EMBL/GenBank/DDBJ databases">
        <title>Updated assembly of Pseudogymnoascus destructans, the fungus causing white-nose syndrome of bats.</title>
        <authorList>
            <person name="Palmer J.M."/>
            <person name="Drees K.P."/>
            <person name="Foster J.T."/>
            <person name="Lindner D.L."/>
        </authorList>
    </citation>
    <scope>NUCLEOTIDE SEQUENCE [LARGE SCALE GENOMIC DNA]</scope>
    <source>
        <strain evidence="9">20631-21</strain>
    </source>
</reference>